<dbReference type="AlphaFoldDB" id="A0A5J4J2X9"/>
<feature type="domain" description="PepSY" evidence="1">
    <location>
        <begin position="63"/>
        <end position="124"/>
    </location>
</feature>
<dbReference type="InterPro" id="IPR025711">
    <property type="entry name" value="PepSY"/>
</dbReference>
<protein>
    <submittedName>
        <fullName evidence="3">Uncharacterized protein</fullName>
    </submittedName>
</protein>
<dbReference type="EMBL" id="BKZQ01000005">
    <property type="protein sequence ID" value="GER69326.1"/>
    <property type="molecule type" value="Genomic_DNA"/>
</dbReference>
<dbReference type="Pfam" id="PF03413">
    <property type="entry name" value="PepSY"/>
    <property type="match status" value="1"/>
</dbReference>
<accession>A0A5J4J2X9</accession>
<evidence type="ECO:0000259" key="2">
    <source>
        <dbReference type="Pfam" id="PF14620"/>
    </source>
</evidence>
<keyword evidence="4" id="KW-1185">Reference proteome</keyword>
<organism evidence="3 4">
    <name type="scientific">Weizmannia acidilactici</name>
    <dbReference type="NCBI Taxonomy" id="2607726"/>
    <lineage>
        <taxon>Bacteria</taxon>
        <taxon>Bacillati</taxon>
        <taxon>Bacillota</taxon>
        <taxon>Bacilli</taxon>
        <taxon>Bacillales</taxon>
        <taxon>Bacillaceae</taxon>
        <taxon>Heyndrickxia</taxon>
    </lineage>
</organism>
<proteinExistence type="predicted"/>
<evidence type="ECO:0000313" key="4">
    <source>
        <dbReference type="Proteomes" id="UP000391919"/>
    </source>
</evidence>
<gene>
    <name evidence="3" type="ORF">BpJC7_06290</name>
</gene>
<name>A0A5J4J2X9_9BACI</name>
<feature type="domain" description="Sporulation protein YpeB PepSY1 and PepSY2" evidence="2">
    <location>
        <begin position="1"/>
        <end position="60"/>
    </location>
</feature>
<dbReference type="Proteomes" id="UP000391919">
    <property type="component" value="Unassembled WGS sequence"/>
</dbReference>
<reference evidence="3 4" key="1">
    <citation type="submission" date="2019-09" db="EMBL/GenBank/DDBJ databases">
        <title>Draft genome sequence of Bacillus sp. JC-7.</title>
        <authorList>
            <person name="Tanaka N."/>
            <person name="Shiwa Y."/>
            <person name="Fujita N."/>
            <person name="Tanasupawat S."/>
        </authorList>
    </citation>
    <scope>NUCLEOTIDE SEQUENCE [LARGE SCALE GENOMIC DNA]</scope>
    <source>
        <strain evidence="3 4">JC-7</strain>
    </source>
</reference>
<dbReference type="Pfam" id="PF14620">
    <property type="entry name" value="YPEB_PepSY1-2"/>
    <property type="match status" value="1"/>
</dbReference>
<comment type="caution">
    <text evidence="3">The sequence shown here is derived from an EMBL/GenBank/DDBJ whole genome shotgun (WGS) entry which is preliminary data.</text>
</comment>
<sequence length="137" mass="15829">MEMFESSQYDNIGVFSFVAKQGDVRIYPETVKMKVALDNGQVVGFMADDFLRSHQKRVIPKPKISEKEARSRVNPKLKVMEKRLAIITGDLNREVLCYEFLGVLNDDTYRIYINAENGDEEKVEKLKDTERTYGKSI</sequence>
<evidence type="ECO:0000259" key="1">
    <source>
        <dbReference type="Pfam" id="PF03413"/>
    </source>
</evidence>
<evidence type="ECO:0000313" key="3">
    <source>
        <dbReference type="EMBL" id="GER69326.1"/>
    </source>
</evidence>
<dbReference type="InterPro" id="IPR014239">
    <property type="entry name" value="YpeB_PepSY1-2"/>
</dbReference>
<dbReference type="GO" id="GO:0009847">
    <property type="term" value="P:spore germination"/>
    <property type="evidence" value="ECO:0007669"/>
    <property type="project" value="InterPro"/>
</dbReference>